<dbReference type="AlphaFoldDB" id="A0AAD8XWU5"/>
<evidence type="ECO:0000313" key="1">
    <source>
        <dbReference type="EMBL" id="KAK1735366.1"/>
    </source>
</evidence>
<sequence>MMAKAATLVTQKRAHKIWMLSFCKTKHPSTFPLEQTLLTMEHPINTVSFYSVSSSCDMEAVVKKLEGRVHEILKANPWLGGWYVKGLKNGSFDNTPRIWYDTFGDEMAPNLFQVLSDEDVPITSTTPFLDYEKIPSNSTALVKTNPKIVNRKEESMFRVTAIVSKDKNEIALITSMSHICGDGHTYYRIHNMLLGEPIIAMIPERELRYSEKVMDLMGRQEAHYISHITTDPVWAKLLRLTSEVEEDPGSELHLRTFVVNQHWVGNIKAAHMSEGTITDITKSTMRSPMANAFNFQMENSQNPTQSTNDIIVSWFWNLVKPNVGLMAVNMRGRVDIVSEHHAGNYHNPIPYTDREDYKSPLMIRESLATCRRAGRVPGSSMRTELPQPSPDLTFSIISNWASFRPPAFKEEEEEEQNESNLPWNSNGVHLIRHLPIMFPARLTKTMPKRMSFLVIFSCGNEDIGCVLMAPQRVIDEIDTCGIVQEMIAKF</sequence>
<evidence type="ECO:0000313" key="2">
    <source>
        <dbReference type="Proteomes" id="UP001224775"/>
    </source>
</evidence>
<reference evidence="1" key="1">
    <citation type="submission" date="2023-06" db="EMBL/GenBank/DDBJ databases">
        <title>Survivors Of The Sea: Transcriptome response of Skeletonema marinoi to long-term dormancy.</title>
        <authorList>
            <person name="Pinder M.I.M."/>
            <person name="Kourtchenko O."/>
            <person name="Robertson E.K."/>
            <person name="Larsson T."/>
            <person name="Maumus F."/>
            <person name="Osuna-Cruz C.M."/>
            <person name="Vancaester E."/>
            <person name="Stenow R."/>
            <person name="Vandepoele K."/>
            <person name="Ploug H."/>
            <person name="Bruchert V."/>
            <person name="Godhe A."/>
            <person name="Topel M."/>
        </authorList>
    </citation>
    <scope>NUCLEOTIDE SEQUENCE</scope>
    <source>
        <strain evidence="1">R05AC</strain>
    </source>
</reference>
<gene>
    <name evidence="1" type="ORF">QTG54_013980</name>
</gene>
<dbReference type="EMBL" id="JATAAI010000034">
    <property type="protein sequence ID" value="KAK1735366.1"/>
    <property type="molecule type" value="Genomic_DNA"/>
</dbReference>
<keyword evidence="2" id="KW-1185">Reference proteome</keyword>
<proteinExistence type="predicted"/>
<comment type="caution">
    <text evidence="1">The sequence shown here is derived from an EMBL/GenBank/DDBJ whole genome shotgun (WGS) entry which is preliminary data.</text>
</comment>
<organism evidence="1 2">
    <name type="scientific">Skeletonema marinoi</name>
    <dbReference type="NCBI Taxonomy" id="267567"/>
    <lineage>
        <taxon>Eukaryota</taxon>
        <taxon>Sar</taxon>
        <taxon>Stramenopiles</taxon>
        <taxon>Ochrophyta</taxon>
        <taxon>Bacillariophyta</taxon>
        <taxon>Coscinodiscophyceae</taxon>
        <taxon>Thalassiosirophycidae</taxon>
        <taxon>Thalassiosirales</taxon>
        <taxon>Skeletonemataceae</taxon>
        <taxon>Skeletonema</taxon>
        <taxon>Skeletonema marinoi-dohrnii complex</taxon>
    </lineage>
</organism>
<name>A0AAD8XWU5_9STRA</name>
<protein>
    <submittedName>
        <fullName evidence="1">Uncharacterized protein</fullName>
    </submittedName>
</protein>
<accession>A0AAD8XWU5</accession>
<dbReference type="Proteomes" id="UP001224775">
    <property type="component" value="Unassembled WGS sequence"/>
</dbReference>